<organism evidence="2 3">
    <name type="scientific">Romanomermis culicivorax</name>
    <name type="common">Nematode worm</name>
    <dbReference type="NCBI Taxonomy" id="13658"/>
    <lineage>
        <taxon>Eukaryota</taxon>
        <taxon>Metazoa</taxon>
        <taxon>Ecdysozoa</taxon>
        <taxon>Nematoda</taxon>
        <taxon>Enoplea</taxon>
        <taxon>Dorylaimia</taxon>
        <taxon>Mermithida</taxon>
        <taxon>Mermithoidea</taxon>
        <taxon>Mermithidae</taxon>
        <taxon>Romanomermis</taxon>
    </lineage>
</organism>
<protein>
    <submittedName>
        <fullName evidence="3">Uncharacterized protein</fullName>
    </submittedName>
</protein>
<proteinExistence type="predicted"/>
<evidence type="ECO:0000256" key="1">
    <source>
        <dbReference type="SAM" id="MobiDB-lite"/>
    </source>
</evidence>
<name>A0A915J1C0_ROMCU</name>
<dbReference type="WBParaSite" id="nRc.2.0.1.t19899-RA">
    <property type="protein sequence ID" value="nRc.2.0.1.t19899-RA"/>
    <property type="gene ID" value="nRc.2.0.1.g19899"/>
</dbReference>
<evidence type="ECO:0000313" key="3">
    <source>
        <dbReference type="WBParaSite" id="nRc.2.0.1.t19899-RA"/>
    </source>
</evidence>
<dbReference type="AlphaFoldDB" id="A0A915J1C0"/>
<accession>A0A915J1C0</accession>
<evidence type="ECO:0000313" key="2">
    <source>
        <dbReference type="Proteomes" id="UP000887565"/>
    </source>
</evidence>
<reference evidence="3" key="1">
    <citation type="submission" date="2022-11" db="UniProtKB">
        <authorList>
            <consortium name="WormBaseParasite"/>
        </authorList>
    </citation>
    <scope>IDENTIFICATION</scope>
</reference>
<dbReference type="Proteomes" id="UP000887565">
    <property type="component" value="Unplaced"/>
</dbReference>
<keyword evidence="2" id="KW-1185">Reference proteome</keyword>
<sequence length="61" mass="6890">MNLIILDFRTTLSRLLVPRKEESDRRAFAVCSNKRAKRSPSKTPPAEGWDLSAAVTDDMNL</sequence>
<feature type="region of interest" description="Disordered" evidence="1">
    <location>
        <begin position="35"/>
        <end position="61"/>
    </location>
</feature>